<dbReference type="PROSITE" id="PS50110">
    <property type="entry name" value="RESPONSE_REGULATORY"/>
    <property type="match status" value="1"/>
</dbReference>
<feature type="modified residue" description="4-aspartylphosphate" evidence="1">
    <location>
        <position position="74"/>
    </location>
</feature>
<dbReference type="InterPro" id="IPR011006">
    <property type="entry name" value="CheY-like_superfamily"/>
</dbReference>
<keyword evidence="4" id="KW-1185">Reference proteome</keyword>
<dbReference type="Proteomes" id="UP001500620">
    <property type="component" value="Unassembled WGS sequence"/>
</dbReference>
<dbReference type="PANTHER" id="PTHR44520:SF2">
    <property type="entry name" value="RESPONSE REGULATOR RCP1"/>
    <property type="match status" value="1"/>
</dbReference>
<evidence type="ECO:0000313" key="4">
    <source>
        <dbReference type="Proteomes" id="UP001500620"/>
    </source>
</evidence>
<dbReference type="InterPro" id="IPR001789">
    <property type="entry name" value="Sig_transdc_resp-reg_receiver"/>
</dbReference>
<proteinExistence type="predicted"/>
<organism evidence="3 4">
    <name type="scientific">Dactylosporangium darangshiense</name>
    <dbReference type="NCBI Taxonomy" id="579108"/>
    <lineage>
        <taxon>Bacteria</taxon>
        <taxon>Bacillati</taxon>
        <taxon>Actinomycetota</taxon>
        <taxon>Actinomycetes</taxon>
        <taxon>Micromonosporales</taxon>
        <taxon>Micromonosporaceae</taxon>
        <taxon>Dactylosporangium</taxon>
    </lineage>
</organism>
<dbReference type="PANTHER" id="PTHR44520">
    <property type="entry name" value="RESPONSE REGULATOR RCP1-RELATED"/>
    <property type="match status" value="1"/>
</dbReference>
<accession>A0ABP8DWB1</accession>
<feature type="domain" description="Response regulatory" evidence="2">
    <location>
        <begin position="16"/>
        <end position="145"/>
    </location>
</feature>
<evidence type="ECO:0000259" key="2">
    <source>
        <dbReference type="PROSITE" id="PS50110"/>
    </source>
</evidence>
<keyword evidence="1" id="KW-0597">Phosphoprotein</keyword>
<gene>
    <name evidence="3" type="ORF">GCM10022255_115630</name>
</gene>
<comment type="caution">
    <text evidence="3">The sequence shown here is derived from an EMBL/GenBank/DDBJ whole genome shotgun (WGS) entry which is preliminary data.</text>
</comment>
<dbReference type="Gene3D" id="3.40.50.2300">
    <property type="match status" value="1"/>
</dbReference>
<evidence type="ECO:0000256" key="1">
    <source>
        <dbReference type="PROSITE-ProRule" id="PRU00169"/>
    </source>
</evidence>
<sequence>MLWKAADMTVPALPVYVLLVEDDPGNVALISDAFAGHRLSSTLHIAANGIEALEFLRLGAAHADAARPDLIMRDLNMPRTGASSPIACPLPRYRPKGSPPPVGVFLGEDGDVDPGGDIPSRRLPCAVAGHSVPKWSSGSVAACAC</sequence>
<protein>
    <recommendedName>
        <fullName evidence="2">Response regulatory domain-containing protein</fullName>
    </recommendedName>
</protein>
<dbReference type="EMBL" id="BAABAT010000112">
    <property type="protein sequence ID" value="GAA4264199.1"/>
    <property type="molecule type" value="Genomic_DNA"/>
</dbReference>
<evidence type="ECO:0000313" key="3">
    <source>
        <dbReference type="EMBL" id="GAA4264199.1"/>
    </source>
</evidence>
<dbReference type="SUPFAM" id="SSF52172">
    <property type="entry name" value="CheY-like"/>
    <property type="match status" value="1"/>
</dbReference>
<reference evidence="4" key="1">
    <citation type="journal article" date="2019" name="Int. J. Syst. Evol. Microbiol.">
        <title>The Global Catalogue of Microorganisms (GCM) 10K type strain sequencing project: providing services to taxonomists for standard genome sequencing and annotation.</title>
        <authorList>
            <consortium name="The Broad Institute Genomics Platform"/>
            <consortium name="The Broad Institute Genome Sequencing Center for Infectious Disease"/>
            <person name="Wu L."/>
            <person name="Ma J."/>
        </authorList>
    </citation>
    <scope>NUCLEOTIDE SEQUENCE [LARGE SCALE GENOMIC DNA]</scope>
    <source>
        <strain evidence="4">JCM 17441</strain>
    </source>
</reference>
<name>A0ABP8DWB1_9ACTN</name>
<dbReference type="InterPro" id="IPR052893">
    <property type="entry name" value="TCS_response_regulator"/>
</dbReference>